<evidence type="ECO:0000256" key="1">
    <source>
        <dbReference type="ARBA" id="ARBA00010641"/>
    </source>
</evidence>
<dbReference type="InterPro" id="IPR036388">
    <property type="entry name" value="WH-like_DNA-bd_sf"/>
</dbReference>
<dbReference type="Gene3D" id="1.10.1740.10">
    <property type="match status" value="1"/>
</dbReference>
<sequence>MEEQALLDKCAKGDVHAFEELIAQYQQAIINHAYSMFLNREDALDMAQETFIKAFHAISGFNRQSSFKTWLFRIATNVCLDELRRRKRRAATVSLTAEEDGDGNGAQIDVADRSADPEEAAQQAFFRRAIETAIGELDTEYRTAIVLREIEGMDYNEIAKATGCSLGTVKSRISRARAQLREKLAKYRELF</sequence>
<comment type="similarity">
    <text evidence="1">Belongs to the sigma-70 factor family. ECF subfamily.</text>
</comment>
<reference evidence="8" key="1">
    <citation type="submission" date="2020-10" db="EMBL/GenBank/DDBJ databases">
        <authorList>
            <person name="Gilroy R."/>
        </authorList>
    </citation>
    <scope>NUCLEOTIDE SEQUENCE</scope>
    <source>
        <strain evidence="8">4920</strain>
    </source>
</reference>
<dbReference type="GO" id="GO:0003677">
    <property type="term" value="F:DNA binding"/>
    <property type="evidence" value="ECO:0007669"/>
    <property type="project" value="UniProtKB-KW"/>
</dbReference>
<dbReference type="CDD" id="cd06171">
    <property type="entry name" value="Sigma70_r4"/>
    <property type="match status" value="1"/>
</dbReference>
<dbReference type="PANTHER" id="PTHR43133:SF8">
    <property type="entry name" value="RNA POLYMERASE SIGMA FACTOR HI_1459-RELATED"/>
    <property type="match status" value="1"/>
</dbReference>
<evidence type="ECO:0000259" key="7">
    <source>
        <dbReference type="Pfam" id="PF08281"/>
    </source>
</evidence>
<dbReference type="GO" id="GO:0006352">
    <property type="term" value="P:DNA-templated transcription initiation"/>
    <property type="evidence" value="ECO:0007669"/>
    <property type="project" value="InterPro"/>
</dbReference>
<evidence type="ECO:0000259" key="6">
    <source>
        <dbReference type="Pfam" id="PF04542"/>
    </source>
</evidence>
<dbReference type="AlphaFoldDB" id="A0A9D1T0N1"/>
<keyword evidence="3" id="KW-0731">Sigma factor</keyword>
<dbReference type="Proteomes" id="UP000886743">
    <property type="component" value="Unassembled WGS sequence"/>
</dbReference>
<comment type="caution">
    <text evidence="8">The sequence shown here is derived from an EMBL/GenBank/DDBJ whole genome shotgun (WGS) entry which is preliminary data.</text>
</comment>
<dbReference type="Gene3D" id="1.10.10.10">
    <property type="entry name" value="Winged helix-like DNA-binding domain superfamily/Winged helix DNA-binding domain"/>
    <property type="match status" value="1"/>
</dbReference>
<evidence type="ECO:0000256" key="3">
    <source>
        <dbReference type="ARBA" id="ARBA00023082"/>
    </source>
</evidence>
<dbReference type="EMBL" id="DVOF01000136">
    <property type="protein sequence ID" value="HIV02861.1"/>
    <property type="molecule type" value="Genomic_DNA"/>
</dbReference>
<dbReference type="PANTHER" id="PTHR43133">
    <property type="entry name" value="RNA POLYMERASE ECF-TYPE SIGMA FACTO"/>
    <property type="match status" value="1"/>
</dbReference>
<keyword evidence="2" id="KW-0805">Transcription regulation</keyword>
<dbReference type="SUPFAM" id="SSF88659">
    <property type="entry name" value="Sigma3 and sigma4 domains of RNA polymerase sigma factors"/>
    <property type="match status" value="1"/>
</dbReference>
<dbReference type="InterPro" id="IPR007627">
    <property type="entry name" value="RNA_pol_sigma70_r2"/>
</dbReference>
<feature type="domain" description="RNA polymerase sigma-70 region 2" evidence="6">
    <location>
        <begin position="21"/>
        <end position="89"/>
    </location>
</feature>
<protein>
    <submittedName>
        <fullName evidence="8">Sigma-70 family RNA polymerase sigma factor</fullName>
    </submittedName>
</protein>
<dbReference type="InterPro" id="IPR013324">
    <property type="entry name" value="RNA_pol_sigma_r3/r4-like"/>
</dbReference>
<dbReference type="Pfam" id="PF04542">
    <property type="entry name" value="Sigma70_r2"/>
    <property type="match status" value="1"/>
</dbReference>
<accession>A0A9D1T0N1</accession>
<gene>
    <name evidence="8" type="ORF">IAC74_04745</name>
</gene>
<name>A0A9D1T0N1_9FIRM</name>
<reference evidence="8" key="2">
    <citation type="journal article" date="2021" name="PeerJ">
        <title>Extensive microbial diversity within the chicken gut microbiome revealed by metagenomics and culture.</title>
        <authorList>
            <person name="Gilroy R."/>
            <person name="Ravi A."/>
            <person name="Getino M."/>
            <person name="Pursley I."/>
            <person name="Horton D.L."/>
            <person name="Alikhan N.F."/>
            <person name="Baker D."/>
            <person name="Gharbi K."/>
            <person name="Hall N."/>
            <person name="Watson M."/>
            <person name="Adriaenssens E.M."/>
            <person name="Foster-Nyarko E."/>
            <person name="Jarju S."/>
            <person name="Secka A."/>
            <person name="Antonio M."/>
            <person name="Oren A."/>
            <person name="Chaudhuri R.R."/>
            <person name="La Ragione R."/>
            <person name="Hildebrand F."/>
            <person name="Pallen M.J."/>
        </authorList>
    </citation>
    <scope>NUCLEOTIDE SEQUENCE</scope>
    <source>
        <strain evidence="8">4920</strain>
    </source>
</reference>
<organism evidence="8 9">
    <name type="scientific">Candidatus Aphodoplasma excrementigallinarum</name>
    <dbReference type="NCBI Taxonomy" id="2840673"/>
    <lineage>
        <taxon>Bacteria</taxon>
        <taxon>Bacillati</taxon>
        <taxon>Bacillota</taxon>
        <taxon>Clostridia</taxon>
        <taxon>Eubacteriales</taxon>
        <taxon>Candidatus Aphodoplasma</taxon>
    </lineage>
</organism>
<evidence type="ECO:0000256" key="5">
    <source>
        <dbReference type="ARBA" id="ARBA00023163"/>
    </source>
</evidence>
<proteinExistence type="inferred from homology"/>
<evidence type="ECO:0000313" key="8">
    <source>
        <dbReference type="EMBL" id="HIV02861.1"/>
    </source>
</evidence>
<dbReference type="SUPFAM" id="SSF88946">
    <property type="entry name" value="Sigma2 domain of RNA polymerase sigma factors"/>
    <property type="match status" value="1"/>
</dbReference>
<dbReference type="NCBIfam" id="TIGR02937">
    <property type="entry name" value="sigma70-ECF"/>
    <property type="match status" value="1"/>
</dbReference>
<dbReference type="InterPro" id="IPR039425">
    <property type="entry name" value="RNA_pol_sigma-70-like"/>
</dbReference>
<dbReference type="InterPro" id="IPR013325">
    <property type="entry name" value="RNA_pol_sigma_r2"/>
</dbReference>
<dbReference type="GO" id="GO:0016987">
    <property type="term" value="F:sigma factor activity"/>
    <property type="evidence" value="ECO:0007669"/>
    <property type="project" value="UniProtKB-KW"/>
</dbReference>
<dbReference type="Pfam" id="PF08281">
    <property type="entry name" value="Sigma70_r4_2"/>
    <property type="match status" value="1"/>
</dbReference>
<evidence type="ECO:0000256" key="4">
    <source>
        <dbReference type="ARBA" id="ARBA00023125"/>
    </source>
</evidence>
<keyword evidence="4" id="KW-0238">DNA-binding</keyword>
<keyword evidence="5" id="KW-0804">Transcription</keyword>
<evidence type="ECO:0000313" key="9">
    <source>
        <dbReference type="Proteomes" id="UP000886743"/>
    </source>
</evidence>
<evidence type="ECO:0000256" key="2">
    <source>
        <dbReference type="ARBA" id="ARBA00023015"/>
    </source>
</evidence>
<dbReference type="InterPro" id="IPR013249">
    <property type="entry name" value="RNA_pol_sigma70_r4_t2"/>
</dbReference>
<dbReference type="InterPro" id="IPR014284">
    <property type="entry name" value="RNA_pol_sigma-70_dom"/>
</dbReference>
<feature type="domain" description="RNA polymerase sigma factor 70 region 4 type 2" evidence="7">
    <location>
        <begin position="127"/>
        <end position="180"/>
    </location>
</feature>